<evidence type="ECO:0000259" key="5">
    <source>
        <dbReference type="Pfam" id="PF02902"/>
    </source>
</evidence>
<dbReference type="PANTHER" id="PTHR33018:SF30">
    <property type="entry name" value="OS02G0502850 PROTEIN"/>
    <property type="match status" value="1"/>
</dbReference>
<feature type="domain" description="DUF8039" evidence="8">
    <location>
        <begin position="337"/>
        <end position="429"/>
    </location>
</feature>
<evidence type="ECO:0000256" key="3">
    <source>
        <dbReference type="ARBA" id="ARBA00022801"/>
    </source>
</evidence>
<dbReference type="Gene3D" id="3.40.395.10">
    <property type="entry name" value="Adenoviral Proteinase, Chain A"/>
    <property type="match status" value="1"/>
</dbReference>
<evidence type="ECO:0000313" key="10">
    <source>
        <dbReference type="Proteomes" id="UP000000763"/>
    </source>
</evidence>
<sequence>MTTPGANPPSSTAARIQEEANPATETVAEGHPSTTAVEQPEIHELPQEQHTSISGGTSASRSSRNPRSQNIWPTTVQVIREVDASGRPTAPRTVIGRWSNCCGLAARENFGILHKDIDKVTEAEKERAWTAKEKWFTFPAEAKDRLKRKAFQKMGKAWKNWKSKLFTEFVNLPGNHTPFYEYPQITEALGLVAEQASQSEVESAPKRREDDILTKALGTKEHPGRTRGIGSDVPWKHGLPKYSSQYRKRKVSKEERDARLKAELKVEIIQELEASMNARVEERVNKVLADMNIPQGTTPAVHPTPRAQHDASPSQHRSSCASTKVPAPGLSVAPLAAVDHIESVAQCVLLARIHPTFAPEVAEGMAFKPSVTDKVHGADLLAGYAKMSIDTVKDTWSGYPLPVPPNDEIMTLGDAHKTFIQWPKEDIVMKMTPRPSRPTELTPPKSKLSIEAPHGPALSVPHSPGGADMDLADIAQSLAPIKTTRKADSSPPLVKGQKRERGKGKVGEWRRSQKGARLRRRCRIRKLDTGLLKCYSLLCWIESRCLGNQVGFLDPSMVNEVNLRQSFTEVVDYVNRCLWVHQDKEYIMCAHNQERHWILLVIVPKWSRVTYLNSNKSKDYDFTEITKALNMAWGPYMEKGGRHKEGKDELYHDTKFACAQQIGDQCGFHVCHNMSTLLREVVEVEDIMALIHLRAWLANPEASQYLAFIFFSGINSSVTGWNKNPSKCTIAEKATAKEAWDAITTMRVGDDRVRKTVAQNLRRKFDLVTFNVGEAVEDFALRLNGMAATLATLGAEPAPWRAEQEHGGGRPEAGTAGGSTLEVATATAGAGAAGAATAGSGAPVLLREEKVLAHLDKEQERDAETWVLDTGTTNHMSGSRAAFVKLDTAVLGTVRFGDDPVARIEGHGTVVFVCKNGKLRSFSDVYYIPQLTTNIVSLGQLDEARYKVSINDGMMQIREPDRQLLVKVKRTPNRLYMLHIKLAQPSCLAVRGHGDEVAWRWHERFGHVNMAALRKLAREELVRGLPKVGQLKQLCEACQAGKQRRTSFPMQAEYHAWQLLELVHGDLCGPITPATPRGNKYFMLLVDDLSRCPTKSVDGMTPFEAWHGKKPVVHHLRMFGCIVYIRNTTSHLTKLEDRGCKMIFVGYE</sequence>
<dbReference type="Pfam" id="PF22936">
    <property type="entry name" value="Pol_BBD"/>
    <property type="match status" value="1"/>
</dbReference>
<dbReference type="Proteomes" id="UP000000763">
    <property type="component" value="Chromosome 10"/>
</dbReference>
<feature type="compositionally biased region" description="Polar residues" evidence="4">
    <location>
        <begin position="1"/>
        <end position="14"/>
    </location>
</feature>
<keyword evidence="3" id="KW-0378">Hydrolase</keyword>
<reference evidence="10" key="2">
    <citation type="journal article" date="2008" name="Nucleic Acids Res.">
        <title>The rice annotation project database (RAP-DB): 2008 update.</title>
        <authorList>
            <consortium name="The rice annotation project (RAP)"/>
        </authorList>
    </citation>
    <scope>GENOME REANNOTATION</scope>
    <source>
        <strain evidence="10">cv. Nipponbare</strain>
    </source>
</reference>
<dbReference type="Pfam" id="PF13976">
    <property type="entry name" value="gag_pre-integrs"/>
    <property type="match status" value="1"/>
</dbReference>
<evidence type="ECO:0000256" key="2">
    <source>
        <dbReference type="ARBA" id="ARBA00022670"/>
    </source>
</evidence>
<feature type="domain" description="Ubiquitin-like protease family profile" evidence="5">
    <location>
        <begin position="582"/>
        <end position="685"/>
    </location>
</feature>
<dbReference type="SUPFAM" id="SSF54001">
    <property type="entry name" value="Cysteine proteinases"/>
    <property type="match status" value="1"/>
</dbReference>
<dbReference type="InterPro" id="IPR058352">
    <property type="entry name" value="DUF8039"/>
</dbReference>
<evidence type="ECO:0000259" key="6">
    <source>
        <dbReference type="Pfam" id="PF13976"/>
    </source>
</evidence>
<gene>
    <name evidence="9" type="primary">OSJNBb0004A06.13</name>
</gene>
<feature type="region of interest" description="Disordered" evidence="4">
    <location>
        <begin position="434"/>
        <end position="455"/>
    </location>
</feature>
<protein>
    <submittedName>
        <fullName evidence="9">Retroelement</fullName>
    </submittedName>
</protein>
<dbReference type="GO" id="GO:0006508">
    <property type="term" value="P:proteolysis"/>
    <property type="evidence" value="ECO:0007669"/>
    <property type="project" value="UniProtKB-KW"/>
</dbReference>
<dbReference type="InterPro" id="IPR003653">
    <property type="entry name" value="Peptidase_C48_C"/>
</dbReference>
<comment type="similarity">
    <text evidence="1">Belongs to the peptidase C48 family.</text>
</comment>
<name>Q10A63_ORYSJ</name>
<evidence type="ECO:0000313" key="9">
    <source>
        <dbReference type="EMBL" id="AAN11196.1"/>
    </source>
</evidence>
<dbReference type="AlphaFoldDB" id="Q10A63"/>
<reference evidence="10" key="1">
    <citation type="journal article" date="2005" name="Nature">
        <title>The map-based sequence of the rice genome.</title>
        <authorList>
            <consortium name="International rice genome sequencing project (IRGSP)"/>
            <person name="Matsumoto T."/>
            <person name="Wu J."/>
            <person name="Kanamori H."/>
            <person name="Katayose Y."/>
            <person name="Fujisawa M."/>
            <person name="Namiki N."/>
            <person name="Mizuno H."/>
            <person name="Yamamoto K."/>
            <person name="Antonio B.A."/>
            <person name="Baba T."/>
            <person name="Sakata K."/>
            <person name="Nagamura Y."/>
            <person name="Aoki H."/>
            <person name="Arikawa K."/>
            <person name="Arita K."/>
            <person name="Bito T."/>
            <person name="Chiden Y."/>
            <person name="Fujitsuka N."/>
            <person name="Fukunaka R."/>
            <person name="Hamada M."/>
            <person name="Harada C."/>
            <person name="Hayashi A."/>
            <person name="Hijishita S."/>
            <person name="Honda M."/>
            <person name="Hosokawa S."/>
            <person name="Ichikawa Y."/>
            <person name="Idonuma A."/>
            <person name="Iijima M."/>
            <person name="Ikeda M."/>
            <person name="Ikeno M."/>
            <person name="Ito K."/>
            <person name="Ito S."/>
            <person name="Ito T."/>
            <person name="Ito Y."/>
            <person name="Ito Y."/>
            <person name="Iwabuchi A."/>
            <person name="Kamiya K."/>
            <person name="Karasawa W."/>
            <person name="Kurita K."/>
            <person name="Katagiri S."/>
            <person name="Kikuta A."/>
            <person name="Kobayashi H."/>
            <person name="Kobayashi N."/>
            <person name="Machita K."/>
            <person name="Maehara T."/>
            <person name="Masukawa M."/>
            <person name="Mizubayashi T."/>
            <person name="Mukai Y."/>
            <person name="Nagasaki H."/>
            <person name="Nagata Y."/>
            <person name="Naito S."/>
            <person name="Nakashima M."/>
            <person name="Nakama Y."/>
            <person name="Nakamichi Y."/>
            <person name="Nakamura M."/>
            <person name="Meguro A."/>
            <person name="Negishi M."/>
            <person name="Ohta I."/>
            <person name="Ohta T."/>
            <person name="Okamoto M."/>
            <person name="Ono N."/>
            <person name="Saji S."/>
            <person name="Sakaguchi M."/>
            <person name="Sakai K."/>
            <person name="Shibata M."/>
            <person name="Shimokawa T."/>
            <person name="Song J."/>
            <person name="Takazaki Y."/>
            <person name="Terasawa K."/>
            <person name="Tsugane M."/>
            <person name="Tsuji K."/>
            <person name="Ueda S."/>
            <person name="Waki K."/>
            <person name="Yamagata H."/>
            <person name="Yamamoto M."/>
            <person name="Yamamoto S."/>
            <person name="Yamane H."/>
            <person name="Yoshiki S."/>
            <person name="Yoshihara R."/>
            <person name="Yukawa K."/>
            <person name="Zhong H."/>
            <person name="Yano M."/>
            <person name="Yuan Q."/>
            <person name="Ouyang S."/>
            <person name="Liu J."/>
            <person name="Jones K.M."/>
            <person name="Gansberger K."/>
            <person name="Moffat K."/>
            <person name="Hill J."/>
            <person name="Bera J."/>
            <person name="Fadrosh D."/>
            <person name="Jin S."/>
            <person name="Johri S."/>
            <person name="Kim M."/>
            <person name="Overton L."/>
            <person name="Reardon M."/>
            <person name="Tsitrin T."/>
            <person name="Vuong H."/>
            <person name="Weaver B."/>
            <person name="Ciecko A."/>
            <person name="Tallon L."/>
            <person name="Jackson J."/>
            <person name="Pai G."/>
            <person name="Aken S.V."/>
            <person name="Utterback T."/>
            <person name="Reidmuller S."/>
            <person name="Feldblyum T."/>
            <person name="Hsiao J."/>
            <person name="Zismann V."/>
            <person name="Iobst S."/>
            <person name="de Vazeille A.R."/>
            <person name="Buell C.R."/>
            <person name="Ying K."/>
            <person name="Li Y."/>
            <person name="Lu T."/>
            <person name="Huang Y."/>
            <person name="Zhao Q."/>
            <person name="Feng Q."/>
            <person name="Zhang L."/>
            <person name="Zhu J."/>
            <person name="Weng Q."/>
            <person name="Mu J."/>
            <person name="Lu Y."/>
            <person name="Fan D."/>
            <person name="Liu Y."/>
            <person name="Guan J."/>
            <person name="Zhang Y."/>
            <person name="Yu S."/>
            <person name="Liu X."/>
            <person name="Zhang Y."/>
            <person name="Hong G."/>
            <person name="Han B."/>
            <person name="Choisne N."/>
            <person name="Demange N."/>
            <person name="Orjeda G."/>
            <person name="Samain S."/>
            <person name="Cattolico L."/>
            <person name="Pelletier E."/>
            <person name="Couloux A."/>
            <person name="Segurens B."/>
            <person name="Wincker P."/>
            <person name="D'Hont A."/>
            <person name="Scarpelli C."/>
            <person name="Weissenbach J."/>
            <person name="Salanoubat M."/>
            <person name="Quetier F."/>
            <person name="Yu Y."/>
            <person name="Kim H.R."/>
            <person name="Rambo T."/>
            <person name="Currie J."/>
            <person name="Collura K."/>
            <person name="Luo M."/>
            <person name="Yang T."/>
            <person name="Ammiraju J.S.S."/>
            <person name="Engler F."/>
            <person name="Soderlund C."/>
            <person name="Wing R.A."/>
            <person name="Palmer L.E."/>
            <person name="de la Bastide M."/>
            <person name="Spiegel L."/>
            <person name="Nascimento L."/>
            <person name="Zutavern T."/>
            <person name="O'Shaughnessy A."/>
            <person name="Dike S."/>
            <person name="Dedhia N."/>
            <person name="Preston R."/>
            <person name="Balija V."/>
            <person name="McCombie W.R."/>
            <person name="Chow T."/>
            <person name="Chen H."/>
            <person name="Chung M."/>
            <person name="Chen C."/>
            <person name="Shaw J."/>
            <person name="Wu H."/>
            <person name="Hsiao K."/>
            <person name="Chao Y."/>
            <person name="Chu M."/>
            <person name="Cheng C."/>
            <person name="Hour A."/>
            <person name="Lee P."/>
            <person name="Lin S."/>
            <person name="Lin Y."/>
            <person name="Liou J."/>
            <person name="Liu S."/>
            <person name="Hsing Y."/>
            <person name="Raghuvanshi S."/>
            <person name="Mohanty A."/>
            <person name="Bharti A.K."/>
            <person name="Gaur A."/>
            <person name="Gupta V."/>
            <person name="Kumar D."/>
            <person name="Ravi V."/>
            <person name="Vij S."/>
            <person name="Kapur A."/>
            <person name="Khurana P."/>
            <person name="Khurana P."/>
            <person name="Khurana J.P."/>
            <person name="Tyagi A.K."/>
            <person name="Gaikwad K."/>
            <person name="Singh A."/>
            <person name="Dalal V."/>
            <person name="Srivastava S."/>
            <person name="Dixit A."/>
            <person name="Pal A.K."/>
            <person name="Ghazi I.A."/>
            <person name="Yadav M."/>
            <person name="Pandit A."/>
            <person name="Bhargava A."/>
            <person name="Sureshbabu K."/>
            <person name="Batra K."/>
            <person name="Sharma T.R."/>
            <person name="Mohapatra T."/>
            <person name="Singh N.K."/>
            <person name="Messing J."/>
            <person name="Nelson A.B."/>
            <person name="Fuks G."/>
            <person name="Kavchok S."/>
            <person name="Keizer G."/>
            <person name="Linton E."/>
            <person name="Llaca V."/>
            <person name="Song R."/>
            <person name="Tanyolac B."/>
            <person name="Young S."/>
            <person name="Ho-Il K."/>
            <person name="Hahn J.H."/>
            <person name="Sangsakoo G."/>
            <person name="Vanavichit A."/>
            <person name="de Mattos Luiz.A.T."/>
            <person name="Zimmer P.D."/>
            <person name="Malone G."/>
            <person name="Dellagostin O."/>
            <person name="de Oliveira A.C."/>
            <person name="Bevan M."/>
            <person name="Bancroft I."/>
            <person name="Minx P."/>
            <person name="Cordum H."/>
            <person name="Wilson R."/>
            <person name="Cheng Z."/>
            <person name="Jin W."/>
            <person name="Jiang J."/>
            <person name="Leong S.A."/>
            <person name="Iwama H."/>
            <person name="Gojobori T."/>
            <person name="Itoh T."/>
            <person name="Niimura Y."/>
            <person name="Fujii Y."/>
            <person name="Habara T."/>
            <person name="Sakai H."/>
            <person name="Sato Y."/>
            <person name="Wilson G."/>
            <person name="Kumar K."/>
            <person name="McCouch S."/>
            <person name="Juretic N."/>
            <person name="Hoen D."/>
            <person name="Wright S."/>
            <person name="Bruskiewich R."/>
            <person name="Bureau T."/>
            <person name="Miyao A."/>
            <person name="Hirochika H."/>
            <person name="Nishikawa T."/>
            <person name="Kadowaki K."/>
            <person name="Sugiura M."/>
            <person name="Burr B."/>
            <person name="Sasaki T."/>
        </authorList>
    </citation>
    <scope>NUCLEOTIDE SEQUENCE [LARGE SCALE GENOMIC DNA]</scope>
    <source>
        <strain evidence="10">cv. Nipponbare</strain>
    </source>
</reference>
<evidence type="ECO:0000259" key="7">
    <source>
        <dbReference type="Pfam" id="PF22936"/>
    </source>
</evidence>
<accession>Q10A63</accession>
<dbReference type="GO" id="GO:0008234">
    <property type="term" value="F:cysteine-type peptidase activity"/>
    <property type="evidence" value="ECO:0007669"/>
    <property type="project" value="InterPro"/>
</dbReference>
<dbReference type="InterPro" id="IPR054722">
    <property type="entry name" value="PolX-like_BBD"/>
</dbReference>
<feature type="domain" description="Retrovirus-related Pol polyprotein from transposon TNT 1-94-like beta-barrel" evidence="7">
    <location>
        <begin position="866"/>
        <end position="946"/>
    </location>
</feature>
<evidence type="ECO:0000256" key="4">
    <source>
        <dbReference type="SAM" id="MobiDB-lite"/>
    </source>
</evidence>
<feature type="region of interest" description="Disordered" evidence="4">
    <location>
        <begin position="294"/>
        <end position="325"/>
    </location>
</feature>
<evidence type="ECO:0000259" key="8">
    <source>
        <dbReference type="Pfam" id="PF26133"/>
    </source>
</evidence>
<proteinExistence type="inferred from homology"/>
<feature type="region of interest" description="Disordered" evidence="4">
    <location>
        <begin position="1"/>
        <end position="74"/>
    </location>
</feature>
<feature type="compositionally biased region" description="Low complexity" evidence="4">
    <location>
        <begin position="51"/>
        <end position="63"/>
    </location>
</feature>
<dbReference type="InterPro" id="IPR038765">
    <property type="entry name" value="Papain-like_cys_pep_sf"/>
</dbReference>
<evidence type="ECO:0000256" key="1">
    <source>
        <dbReference type="ARBA" id="ARBA00005234"/>
    </source>
</evidence>
<dbReference type="InterPro" id="IPR025724">
    <property type="entry name" value="GAG-pre-integrase_dom"/>
</dbReference>
<feature type="compositionally biased region" description="Polar residues" evidence="4">
    <location>
        <begin position="65"/>
        <end position="74"/>
    </location>
</feature>
<keyword evidence="2" id="KW-0645">Protease</keyword>
<dbReference type="Pfam" id="PF26133">
    <property type="entry name" value="DUF8039"/>
    <property type="match status" value="1"/>
</dbReference>
<dbReference type="EMBL" id="AC099734">
    <property type="protein sequence ID" value="AAN11196.1"/>
    <property type="molecule type" value="Genomic_DNA"/>
</dbReference>
<feature type="region of interest" description="Disordered" evidence="4">
    <location>
        <begin position="485"/>
        <end position="510"/>
    </location>
</feature>
<organism evidence="9 10">
    <name type="scientific">Oryza sativa subsp. japonica</name>
    <name type="common">Rice</name>
    <dbReference type="NCBI Taxonomy" id="39947"/>
    <lineage>
        <taxon>Eukaryota</taxon>
        <taxon>Viridiplantae</taxon>
        <taxon>Streptophyta</taxon>
        <taxon>Embryophyta</taxon>
        <taxon>Tracheophyta</taxon>
        <taxon>Spermatophyta</taxon>
        <taxon>Magnoliopsida</taxon>
        <taxon>Liliopsida</taxon>
        <taxon>Poales</taxon>
        <taxon>Poaceae</taxon>
        <taxon>BOP clade</taxon>
        <taxon>Oryzoideae</taxon>
        <taxon>Oryzeae</taxon>
        <taxon>Oryzinae</taxon>
        <taxon>Oryza</taxon>
        <taxon>Oryza sativa</taxon>
    </lineage>
</organism>
<dbReference type="PANTHER" id="PTHR33018">
    <property type="entry name" value="OS10G0338966 PROTEIN-RELATED"/>
    <property type="match status" value="1"/>
</dbReference>
<feature type="compositionally biased region" description="Polar residues" evidence="4">
    <location>
        <begin position="311"/>
        <end position="322"/>
    </location>
</feature>
<feature type="compositionally biased region" description="Basic and acidic residues" evidence="4">
    <location>
        <begin position="497"/>
        <end position="510"/>
    </location>
</feature>
<feature type="domain" description="GAG-pre-integrase" evidence="6">
    <location>
        <begin position="974"/>
        <end position="1043"/>
    </location>
</feature>
<dbReference type="Pfam" id="PF02902">
    <property type="entry name" value="Peptidase_C48"/>
    <property type="match status" value="1"/>
</dbReference>